<feature type="transmembrane region" description="Helical" evidence="1">
    <location>
        <begin position="16"/>
        <end position="37"/>
    </location>
</feature>
<keyword evidence="1" id="KW-0812">Transmembrane</keyword>
<dbReference type="Pfam" id="PF04205">
    <property type="entry name" value="FMN_bind"/>
    <property type="match status" value="1"/>
</dbReference>
<name>A0AAU8YY51_CLOBO</name>
<evidence type="ECO:0000259" key="2">
    <source>
        <dbReference type="SMART" id="SM00900"/>
    </source>
</evidence>
<dbReference type="AlphaFoldDB" id="A0AAU8YY51"/>
<sequence length="135" mass="14977">MFQGGGKMNLKQKRGIPILITIVITLLLGFVFMAFILCSQKLDIKNVDLNTVADGEYIGICQKKILFAVVQVKVKDHEITDIEFLEHKDSYMEQAKQIADDVCSKQSLEVDAISAATLISDTVLKATQNALEESQ</sequence>
<dbReference type="GO" id="GO:0016020">
    <property type="term" value="C:membrane"/>
    <property type="evidence" value="ECO:0007669"/>
    <property type="project" value="InterPro"/>
</dbReference>
<evidence type="ECO:0000313" key="3">
    <source>
        <dbReference type="EMBL" id="AVP64805.1"/>
    </source>
</evidence>
<proteinExistence type="predicted"/>
<dbReference type="EMBL" id="CP027776">
    <property type="protein sequence ID" value="AVP64805.1"/>
    <property type="molecule type" value="Genomic_DNA"/>
</dbReference>
<evidence type="ECO:0000313" key="4">
    <source>
        <dbReference type="Proteomes" id="UP000238070"/>
    </source>
</evidence>
<feature type="domain" description="FMN-binding" evidence="2">
    <location>
        <begin position="62"/>
        <end position="134"/>
    </location>
</feature>
<keyword evidence="1" id="KW-0472">Membrane</keyword>
<dbReference type="Gene3D" id="3.90.1010.20">
    <property type="match status" value="1"/>
</dbReference>
<reference evidence="3 4" key="1">
    <citation type="submission" date="2018-01" db="EMBL/GenBank/DDBJ databases">
        <title>Genetic Diversity of Clostridium botulinum in seafood.</title>
        <authorList>
            <person name="Athira V."/>
            <person name="Arun Jyothi P.V."/>
            <person name="Lalitha K.V."/>
            <person name="Joseph T.C."/>
        </authorList>
    </citation>
    <scope>NUCLEOTIDE SEQUENCE [LARGE SCALE GENOMIC DNA]</scope>
    <source>
        <strain evidence="3 4">Mfbjulcb5</strain>
    </source>
</reference>
<keyword evidence="1" id="KW-1133">Transmembrane helix</keyword>
<dbReference type="SMART" id="SM00900">
    <property type="entry name" value="FMN_bind"/>
    <property type="match status" value="1"/>
</dbReference>
<dbReference type="Proteomes" id="UP000238070">
    <property type="component" value="Chromosome"/>
</dbReference>
<dbReference type="InterPro" id="IPR007329">
    <property type="entry name" value="FMN-bd"/>
</dbReference>
<organism evidence="3 4">
    <name type="scientific">Clostridium botulinum</name>
    <dbReference type="NCBI Taxonomy" id="1491"/>
    <lineage>
        <taxon>Bacteria</taxon>
        <taxon>Bacillati</taxon>
        <taxon>Bacillota</taxon>
        <taxon>Clostridia</taxon>
        <taxon>Eubacteriales</taxon>
        <taxon>Clostridiaceae</taxon>
        <taxon>Clostridium</taxon>
    </lineage>
</organism>
<evidence type="ECO:0000256" key="1">
    <source>
        <dbReference type="SAM" id="Phobius"/>
    </source>
</evidence>
<gene>
    <name evidence="3" type="ORF">C3B64_11270</name>
</gene>
<accession>A0AAU8YY51</accession>
<protein>
    <submittedName>
        <fullName evidence="3">FMN-binding protein</fullName>
    </submittedName>
</protein>
<dbReference type="GO" id="GO:0010181">
    <property type="term" value="F:FMN binding"/>
    <property type="evidence" value="ECO:0007669"/>
    <property type="project" value="InterPro"/>
</dbReference>